<evidence type="ECO:0000256" key="2">
    <source>
        <dbReference type="ARBA" id="ARBA00022980"/>
    </source>
</evidence>
<name>A0A830BNJ1_9LAMI</name>
<dbReference type="InterPro" id="IPR000218">
    <property type="entry name" value="Ribosomal_uL14"/>
</dbReference>
<comment type="similarity">
    <text evidence="1">Belongs to the universal ribosomal protein uL14 family.</text>
</comment>
<dbReference type="EMBL" id="BMAC01000180">
    <property type="protein sequence ID" value="GFP89130.1"/>
    <property type="molecule type" value="Genomic_DNA"/>
</dbReference>
<keyword evidence="3" id="KW-0687">Ribonucleoprotein</keyword>
<dbReference type="GO" id="GO:0003735">
    <property type="term" value="F:structural constituent of ribosome"/>
    <property type="evidence" value="ECO:0007669"/>
    <property type="project" value="InterPro"/>
</dbReference>
<evidence type="ECO:0000313" key="4">
    <source>
        <dbReference type="EMBL" id="GFP89130.1"/>
    </source>
</evidence>
<gene>
    <name evidence="4" type="ORF">PHJA_001056700</name>
</gene>
<dbReference type="GO" id="GO:0022625">
    <property type="term" value="C:cytosolic large ribosomal subunit"/>
    <property type="evidence" value="ECO:0007669"/>
    <property type="project" value="TreeGrafter"/>
</dbReference>
<dbReference type="Proteomes" id="UP000653305">
    <property type="component" value="Unassembled WGS sequence"/>
</dbReference>
<sequence length="133" mass="15475">MLKQERRGSVGKTFRMSLRMLVMVNYADNIGAKNLYIIYVKVIKGPQQAPICLRREYGDGHREEGKPDLRKKVMPSVIVRRKDVIFMYFKDKSSVIVSLKVEMRRLLSPTLLKWSVQIFSPGLLVLSMLLFRN</sequence>
<dbReference type="PANTHER" id="PTHR11761:SF8">
    <property type="entry name" value="LARGE RIBOSOMAL SUBUNIT PROTEIN UL14"/>
    <property type="match status" value="1"/>
</dbReference>
<reference evidence="4" key="1">
    <citation type="submission" date="2020-07" db="EMBL/GenBank/DDBJ databases">
        <title>Ethylene signaling mediates host invasion by parasitic plants.</title>
        <authorList>
            <person name="Yoshida S."/>
        </authorList>
    </citation>
    <scope>NUCLEOTIDE SEQUENCE</scope>
    <source>
        <strain evidence="4">Okayama</strain>
    </source>
</reference>
<dbReference type="Gene3D" id="2.40.150.20">
    <property type="entry name" value="Ribosomal protein L14"/>
    <property type="match status" value="1"/>
</dbReference>
<keyword evidence="5" id="KW-1185">Reference proteome</keyword>
<protein>
    <submittedName>
        <fullName evidence="4">60S ribosomal protein l23</fullName>
    </submittedName>
</protein>
<dbReference type="PANTHER" id="PTHR11761">
    <property type="entry name" value="50S/60S RIBOSOMAL PROTEIN L14/L23"/>
    <property type="match status" value="1"/>
</dbReference>
<dbReference type="AlphaFoldDB" id="A0A830BNJ1"/>
<dbReference type="InterPro" id="IPR036853">
    <property type="entry name" value="Ribosomal_uL14_sf"/>
</dbReference>
<evidence type="ECO:0000256" key="3">
    <source>
        <dbReference type="ARBA" id="ARBA00023274"/>
    </source>
</evidence>
<comment type="caution">
    <text evidence="4">The sequence shown here is derived from an EMBL/GenBank/DDBJ whole genome shotgun (WGS) entry which is preliminary data.</text>
</comment>
<dbReference type="GO" id="GO:0070180">
    <property type="term" value="F:large ribosomal subunit rRNA binding"/>
    <property type="evidence" value="ECO:0007669"/>
    <property type="project" value="TreeGrafter"/>
</dbReference>
<evidence type="ECO:0000313" key="5">
    <source>
        <dbReference type="Proteomes" id="UP000653305"/>
    </source>
</evidence>
<dbReference type="GO" id="GO:0006412">
    <property type="term" value="P:translation"/>
    <property type="evidence" value="ECO:0007669"/>
    <property type="project" value="InterPro"/>
</dbReference>
<dbReference type="SUPFAM" id="SSF50193">
    <property type="entry name" value="Ribosomal protein L14"/>
    <property type="match status" value="1"/>
</dbReference>
<proteinExistence type="inferred from homology"/>
<evidence type="ECO:0000256" key="1">
    <source>
        <dbReference type="ARBA" id="ARBA00010745"/>
    </source>
</evidence>
<keyword evidence="2 4" id="KW-0689">Ribosomal protein</keyword>
<organism evidence="4 5">
    <name type="scientific">Phtheirospermum japonicum</name>
    <dbReference type="NCBI Taxonomy" id="374723"/>
    <lineage>
        <taxon>Eukaryota</taxon>
        <taxon>Viridiplantae</taxon>
        <taxon>Streptophyta</taxon>
        <taxon>Embryophyta</taxon>
        <taxon>Tracheophyta</taxon>
        <taxon>Spermatophyta</taxon>
        <taxon>Magnoliopsida</taxon>
        <taxon>eudicotyledons</taxon>
        <taxon>Gunneridae</taxon>
        <taxon>Pentapetalae</taxon>
        <taxon>asterids</taxon>
        <taxon>lamiids</taxon>
        <taxon>Lamiales</taxon>
        <taxon>Orobanchaceae</taxon>
        <taxon>Orobanchaceae incertae sedis</taxon>
        <taxon>Phtheirospermum</taxon>
    </lineage>
</organism>
<accession>A0A830BNJ1</accession>